<proteinExistence type="predicted"/>
<comment type="caution">
    <text evidence="1">The sequence shown here is derived from an EMBL/GenBank/DDBJ whole genome shotgun (WGS) entry which is preliminary data.</text>
</comment>
<protein>
    <submittedName>
        <fullName evidence="1">Uncharacterized protein</fullName>
    </submittedName>
</protein>
<evidence type="ECO:0000313" key="1">
    <source>
        <dbReference type="EMBL" id="OCR25537.1"/>
    </source>
</evidence>
<dbReference type="RefSeq" id="WP_065832816.1">
    <property type="nucleotide sequence ID" value="NZ_LGSI01000032.1"/>
</dbReference>
<dbReference type="AlphaFoldDB" id="A0A1C7Z9B5"/>
<evidence type="ECO:0000313" key="2">
    <source>
        <dbReference type="Proteomes" id="UP000093104"/>
    </source>
</evidence>
<accession>A0A1C7Z9B5</accession>
<gene>
    <name evidence="1" type="ORF">AFK24_08420</name>
</gene>
<dbReference type="Proteomes" id="UP000093104">
    <property type="component" value="Unassembled WGS sequence"/>
</dbReference>
<organism evidence="1 2">
    <name type="scientific">Pseudomonas syringae</name>
    <dbReference type="NCBI Taxonomy" id="317"/>
    <lineage>
        <taxon>Bacteria</taxon>
        <taxon>Pseudomonadati</taxon>
        <taxon>Pseudomonadota</taxon>
        <taxon>Gammaproteobacteria</taxon>
        <taxon>Pseudomonadales</taxon>
        <taxon>Pseudomonadaceae</taxon>
        <taxon>Pseudomonas</taxon>
    </lineage>
</organism>
<sequence length="77" mass="8663">MTNEAAYERIKHMIGNPYNPCVKAYISCLTGRTSVVGPDSVMFIPAYDYSSESFEYDPQRISIDTDEQGMIVDFLIG</sequence>
<reference evidence="1 2" key="1">
    <citation type="submission" date="2015-07" db="EMBL/GenBank/DDBJ databases">
        <title>Draft genome sequence of a diazotrophic, plant growth-promoting rhizobacterium of the Pseudomonas syringae complex.</title>
        <authorList>
            <person name="Patten C.L."/>
            <person name="Jeong H."/>
        </authorList>
    </citation>
    <scope>NUCLEOTIDE SEQUENCE [LARGE SCALE GENOMIC DNA]</scope>
    <source>
        <strain evidence="1 2">GR12-2</strain>
    </source>
</reference>
<dbReference type="EMBL" id="LGSI01000032">
    <property type="protein sequence ID" value="OCR25537.1"/>
    <property type="molecule type" value="Genomic_DNA"/>
</dbReference>
<name>A0A1C7Z9B5_PSESX</name>
<dbReference type="OrthoDB" id="6966003at2"/>